<keyword evidence="3" id="KW-1185">Reference proteome</keyword>
<protein>
    <submittedName>
        <fullName evidence="2">Uncharacterized protein</fullName>
    </submittedName>
</protein>
<dbReference type="EMBL" id="BMAW01074381">
    <property type="protein sequence ID" value="GFT91985.1"/>
    <property type="molecule type" value="Genomic_DNA"/>
</dbReference>
<dbReference type="AlphaFoldDB" id="A0A8X6U9G8"/>
<accession>A0A8X6U9G8</accession>
<proteinExistence type="predicted"/>
<evidence type="ECO:0000256" key="1">
    <source>
        <dbReference type="SAM" id="SignalP"/>
    </source>
</evidence>
<dbReference type="Proteomes" id="UP000887013">
    <property type="component" value="Unassembled WGS sequence"/>
</dbReference>
<feature type="chain" id="PRO_5036489336" evidence="1">
    <location>
        <begin position="23"/>
        <end position="124"/>
    </location>
</feature>
<feature type="signal peptide" evidence="1">
    <location>
        <begin position="1"/>
        <end position="22"/>
    </location>
</feature>
<sequence>MKFSLLFFLTAVCVFFLGCAQAENCREFTTKNIVPIALSIIGREDAPACSETELYRTVLEAFNTEDESKYVEEYKKMYSELDEGEQKELKDCLNKVVEIILSEVGEVPEECEGRTQAWADSLTA</sequence>
<name>A0A8X6U9G8_NEPPI</name>
<comment type="caution">
    <text evidence="2">The sequence shown here is derived from an EMBL/GenBank/DDBJ whole genome shotgun (WGS) entry which is preliminary data.</text>
</comment>
<organism evidence="2 3">
    <name type="scientific">Nephila pilipes</name>
    <name type="common">Giant wood spider</name>
    <name type="synonym">Nephila maculata</name>
    <dbReference type="NCBI Taxonomy" id="299642"/>
    <lineage>
        <taxon>Eukaryota</taxon>
        <taxon>Metazoa</taxon>
        <taxon>Ecdysozoa</taxon>
        <taxon>Arthropoda</taxon>
        <taxon>Chelicerata</taxon>
        <taxon>Arachnida</taxon>
        <taxon>Araneae</taxon>
        <taxon>Araneomorphae</taxon>
        <taxon>Entelegynae</taxon>
        <taxon>Araneoidea</taxon>
        <taxon>Nephilidae</taxon>
        <taxon>Nephila</taxon>
    </lineage>
</organism>
<dbReference type="PROSITE" id="PS51257">
    <property type="entry name" value="PROKAR_LIPOPROTEIN"/>
    <property type="match status" value="1"/>
</dbReference>
<reference evidence="2" key="1">
    <citation type="submission" date="2020-08" db="EMBL/GenBank/DDBJ databases">
        <title>Multicomponent nature underlies the extraordinary mechanical properties of spider dragline silk.</title>
        <authorList>
            <person name="Kono N."/>
            <person name="Nakamura H."/>
            <person name="Mori M."/>
            <person name="Yoshida Y."/>
            <person name="Ohtoshi R."/>
            <person name="Malay A.D."/>
            <person name="Moran D.A.P."/>
            <person name="Tomita M."/>
            <person name="Numata K."/>
            <person name="Arakawa K."/>
        </authorList>
    </citation>
    <scope>NUCLEOTIDE SEQUENCE</scope>
</reference>
<evidence type="ECO:0000313" key="3">
    <source>
        <dbReference type="Proteomes" id="UP000887013"/>
    </source>
</evidence>
<keyword evidence="1" id="KW-0732">Signal</keyword>
<gene>
    <name evidence="2" type="ORF">NPIL_4361</name>
</gene>
<evidence type="ECO:0000313" key="2">
    <source>
        <dbReference type="EMBL" id="GFT91985.1"/>
    </source>
</evidence>